<dbReference type="InterPro" id="IPR052374">
    <property type="entry name" value="SERAC1"/>
</dbReference>
<feature type="compositionally biased region" description="Low complexity" evidence="7">
    <location>
        <begin position="355"/>
        <end position="366"/>
    </location>
</feature>
<comment type="subcellular location">
    <subcellularLocation>
        <location evidence="2">Endoplasmic reticulum</location>
    </subcellularLocation>
    <subcellularLocation>
        <location evidence="3">Membrane</location>
    </subcellularLocation>
    <subcellularLocation>
        <location evidence="1">Mitochondrion</location>
    </subcellularLocation>
</comment>
<keyword evidence="6" id="KW-0472">Membrane</keyword>
<dbReference type="HOGENOM" id="CLU_417390_0_0_1"/>
<dbReference type="PANTHER" id="PTHR48182:SF2">
    <property type="entry name" value="PROTEIN SERAC1"/>
    <property type="match status" value="1"/>
</dbReference>
<evidence type="ECO:0000256" key="4">
    <source>
        <dbReference type="ARBA" id="ARBA00022824"/>
    </source>
</evidence>
<dbReference type="Gene3D" id="3.40.50.1820">
    <property type="entry name" value="alpha/beta hydrolase"/>
    <property type="match status" value="1"/>
</dbReference>
<gene>
    <name evidence="8" type="ORF">UCREL1_10536</name>
</gene>
<dbReference type="GO" id="GO:0016020">
    <property type="term" value="C:membrane"/>
    <property type="evidence" value="ECO:0007669"/>
    <property type="project" value="UniProtKB-SubCell"/>
</dbReference>
<dbReference type="EMBL" id="KB707421">
    <property type="protein sequence ID" value="EMR62507.1"/>
    <property type="molecule type" value="Genomic_DNA"/>
</dbReference>
<dbReference type="OrthoDB" id="427518at2759"/>
<dbReference type="KEGG" id="ela:UCREL1_10536"/>
<evidence type="ECO:0000256" key="5">
    <source>
        <dbReference type="ARBA" id="ARBA00023128"/>
    </source>
</evidence>
<dbReference type="SUPFAM" id="SSF53474">
    <property type="entry name" value="alpha/beta-Hydrolases"/>
    <property type="match status" value="1"/>
</dbReference>
<organism evidence="8 9">
    <name type="scientific">Eutypa lata (strain UCR-EL1)</name>
    <name type="common">Grapevine dieback disease fungus</name>
    <name type="synonym">Eutypa armeniacae</name>
    <dbReference type="NCBI Taxonomy" id="1287681"/>
    <lineage>
        <taxon>Eukaryota</taxon>
        <taxon>Fungi</taxon>
        <taxon>Dikarya</taxon>
        <taxon>Ascomycota</taxon>
        <taxon>Pezizomycotina</taxon>
        <taxon>Sordariomycetes</taxon>
        <taxon>Xylariomycetidae</taxon>
        <taxon>Xylariales</taxon>
        <taxon>Diatrypaceae</taxon>
        <taxon>Eutypa</taxon>
    </lineage>
</organism>
<protein>
    <submittedName>
        <fullName evidence="8">Putative ribonuclease p mrp protein</fullName>
    </submittedName>
</protein>
<dbReference type="GO" id="GO:0005783">
    <property type="term" value="C:endoplasmic reticulum"/>
    <property type="evidence" value="ECO:0007669"/>
    <property type="project" value="UniProtKB-SubCell"/>
</dbReference>
<sequence>MGNHGLNLVAPGKDPKVDIVFLHGLRGDMEKTWTKDGVLWPANLLSSDVPEARIFLFGYDSAIVHRNPADIVKTEIHSDAQDLCAKLVSERSKNGIEDRPIIFVAHSLGGLVCAQLFVHGEMSGDDAAVRPIVKSTRGMIFLGTPFGGSKPAATAENIRRILQLFGIDSQEQTLKLLGVDSESASELRRSFSNLLIKRRMSRDPADKIESIFFYERQPTKIGFRYIQIVENDAAQLPGCGDAIPVNADHRDICKFKTDNDDTYVAIVGRIRAIIAKFDETSDDDGETGSKTWVTNNGFTENLQAVLTAESKKVIMATLQESTPSDTPPVSCNDQDSIVGMQSYKNSAGSPMMLAQDQSNSLQSSDDPTVQVKLTDESEHKSQDVENEETTSKGGMITRNTKNINDSVSDNEAEYPSQLVKEAMGARHIFVRTTLAQRRAKADRRLLQSKAYAELIEDRLMDLEHEVRKLSRKPLEKEELEKEEVDAGDDVPTILGVVTLAWSDFNPWIEVNIKQIKGEWKHSMELNQEPKCIIEILKDEPRFGSIRAGHSKADPSNQPVARGMNDGTAASVLQTQDASFEPYLIRIRSKLLLKILKEITDCDTTVGPFGHRLLLLRPFKLLIYFEGVIRQKLREVEKIHSRDDEGMETSRSEIPSID</sequence>
<proteinExistence type="predicted"/>
<feature type="region of interest" description="Disordered" evidence="7">
    <location>
        <begin position="341"/>
        <end position="408"/>
    </location>
</feature>
<dbReference type="Proteomes" id="UP000012174">
    <property type="component" value="Unassembled WGS sequence"/>
</dbReference>
<dbReference type="eggNOG" id="KOG2029">
    <property type="taxonomic scope" value="Eukaryota"/>
</dbReference>
<keyword evidence="9" id="KW-1185">Reference proteome</keyword>
<accession>M7SEB0</accession>
<evidence type="ECO:0000256" key="7">
    <source>
        <dbReference type="SAM" id="MobiDB-lite"/>
    </source>
</evidence>
<evidence type="ECO:0000256" key="6">
    <source>
        <dbReference type="ARBA" id="ARBA00023136"/>
    </source>
</evidence>
<evidence type="ECO:0000313" key="8">
    <source>
        <dbReference type="EMBL" id="EMR62507.1"/>
    </source>
</evidence>
<keyword evidence="5" id="KW-0496">Mitochondrion</keyword>
<name>M7SEB0_EUTLA</name>
<evidence type="ECO:0000256" key="3">
    <source>
        <dbReference type="ARBA" id="ARBA00004370"/>
    </source>
</evidence>
<reference evidence="9" key="1">
    <citation type="journal article" date="2013" name="Genome Announc.">
        <title>Draft genome sequence of the grapevine dieback fungus Eutypa lata UCR-EL1.</title>
        <authorList>
            <person name="Blanco-Ulate B."/>
            <person name="Rolshausen P.E."/>
            <person name="Cantu D."/>
        </authorList>
    </citation>
    <scope>NUCLEOTIDE SEQUENCE [LARGE SCALE GENOMIC DNA]</scope>
    <source>
        <strain evidence="9">UCR-EL1</strain>
    </source>
</reference>
<dbReference type="InterPro" id="IPR029058">
    <property type="entry name" value="AB_hydrolase_fold"/>
</dbReference>
<feature type="compositionally biased region" description="Polar residues" evidence="7">
    <location>
        <begin position="397"/>
        <end position="408"/>
    </location>
</feature>
<evidence type="ECO:0000256" key="1">
    <source>
        <dbReference type="ARBA" id="ARBA00004173"/>
    </source>
</evidence>
<keyword evidence="4" id="KW-0256">Endoplasmic reticulum</keyword>
<dbReference type="AlphaFoldDB" id="M7SEB0"/>
<dbReference type="PANTHER" id="PTHR48182">
    <property type="entry name" value="PROTEIN SERAC1"/>
    <property type="match status" value="1"/>
</dbReference>
<feature type="compositionally biased region" description="Basic and acidic residues" evidence="7">
    <location>
        <begin position="373"/>
        <end position="383"/>
    </location>
</feature>
<dbReference type="GO" id="GO:0005739">
    <property type="term" value="C:mitochondrion"/>
    <property type="evidence" value="ECO:0007669"/>
    <property type="project" value="UniProtKB-SubCell"/>
</dbReference>
<evidence type="ECO:0000256" key="2">
    <source>
        <dbReference type="ARBA" id="ARBA00004240"/>
    </source>
</evidence>
<evidence type="ECO:0000313" key="9">
    <source>
        <dbReference type="Proteomes" id="UP000012174"/>
    </source>
</evidence>